<sequence>MSDDDATGPGGQVRVNLDDLDTYRSRIDAMSQEFATDSSRSLETLMLFLLGSTDSEVFSELDEFGSAGFDNVTKFQGLSQDMTFGLTNLALGASMLGFAYQVTDQIGADGLNRIDSDDVTKLFTARLGDADPLQLANEKLATEYEKIQLNLAEQEKAYKKRQAALAQQADQTRTAPPGEREDVQVNPLTGAVTVYISDPDPNQPWGPGRSSTPENEIRPDICRVKPGGVSADEPLPYNMLELDNGKVVQKVGVWVPYRYGQDIYTEPMIAPPVECTYDEGSRRIPAPAIVTRTEENYGRYPRPFDPRLSESLPDQ</sequence>
<proteinExistence type="predicted"/>
<keyword evidence="3" id="KW-1185">Reference proteome</keyword>
<name>A0A7W7SSN2_9ACTN</name>
<evidence type="ECO:0000256" key="1">
    <source>
        <dbReference type="SAM" id="MobiDB-lite"/>
    </source>
</evidence>
<evidence type="ECO:0000313" key="2">
    <source>
        <dbReference type="EMBL" id="MBB4960238.1"/>
    </source>
</evidence>
<dbReference type="EMBL" id="JACHJW010000001">
    <property type="protein sequence ID" value="MBB4960238.1"/>
    <property type="molecule type" value="Genomic_DNA"/>
</dbReference>
<feature type="region of interest" description="Disordered" evidence="1">
    <location>
        <begin position="195"/>
        <end position="220"/>
    </location>
</feature>
<organism evidence="2 3">
    <name type="scientific">Micromonospora polyrhachis</name>
    <dbReference type="NCBI Taxonomy" id="1282883"/>
    <lineage>
        <taxon>Bacteria</taxon>
        <taxon>Bacillati</taxon>
        <taxon>Actinomycetota</taxon>
        <taxon>Actinomycetes</taxon>
        <taxon>Micromonosporales</taxon>
        <taxon>Micromonosporaceae</taxon>
        <taxon>Micromonospora</taxon>
    </lineage>
</organism>
<dbReference type="AlphaFoldDB" id="A0A7W7SSN2"/>
<feature type="compositionally biased region" description="Basic and acidic residues" evidence="1">
    <location>
        <begin position="294"/>
        <end position="308"/>
    </location>
</feature>
<dbReference type="RefSeq" id="WP_184536049.1">
    <property type="nucleotide sequence ID" value="NZ_JACHJW010000001.1"/>
</dbReference>
<reference evidence="2 3" key="1">
    <citation type="submission" date="2020-08" db="EMBL/GenBank/DDBJ databases">
        <title>Sequencing the genomes of 1000 actinobacteria strains.</title>
        <authorList>
            <person name="Klenk H.-P."/>
        </authorList>
    </citation>
    <scope>NUCLEOTIDE SEQUENCE [LARGE SCALE GENOMIC DNA]</scope>
    <source>
        <strain evidence="2 3">DSM 45886</strain>
    </source>
</reference>
<protein>
    <submittedName>
        <fullName evidence="2">Uncharacterized protein</fullName>
    </submittedName>
</protein>
<gene>
    <name evidence="2" type="ORF">FHR38_003971</name>
</gene>
<dbReference type="Proteomes" id="UP000578819">
    <property type="component" value="Unassembled WGS sequence"/>
</dbReference>
<evidence type="ECO:0000313" key="3">
    <source>
        <dbReference type="Proteomes" id="UP000578819"/>
    </source>
</evidence>
<feature type="region of interest" description="Disordered" evidence="1">
    <location>
        <begin position="162"/>
        <end position="183"/>
    </location>
</feature>
<accession>A0A7W7SSN2</accession>
<comment type="caution">
    <text evidence="2">The sequence shown here is derived from an EMBL/GenBank/DDBJ whole genome shotgun (WGS) entry which is preliminary data.</text>
</comment>
<feature type="region of interest" description="Disordered" evidence="1">
    <location>
        <begin position="294"/>
        <end position="315"/>
    </location>
</feature>